<organism evidence="3 4">
    <name type="scientific">Flavobacterium frigidarium</name>
    <dbReference type="NCBI Taxonomy" id="99286"/>
    <lineage>
        <taxon>Bacteria</taxon>
        <taxon>Pseudomonadati</taxon>
        <taxon>Bacteroidota</taxon>
        <taxon>Flavobacteriia</taxon>
        <taxon>Flavobacteriales</taxon>
        <taxon>Flavobacteriaceae</taxon>
        <taxon>Flavobacterium</taxon>
    </lineage>
</organism>
<comment type="caution">
    <text evidence="3">The sequence shown here is derived from an EMBL/GenBank/DDBJ whole genome shotgun (WGS) entry which is preliminary data.</text>
</comment>
<proteinExistence type="predicted"/>
<evidence type="ECO:0000256" key="1">
    <source>
        <dbReference type="ARBA" id="ARBA00022723"/>
    </source>
</evidence>
<evidence type="ECO:0000259" key="2">
    <source>
        <dbReference type="Pfam" id="PF00403"/>
    </source>
</evidence>
<dbReference type="InterPro" id="IPR006121">
    <property type="entry name" value="HMA_dom"/>
</dbReference>
<protein>
    <submittedName>
        <fullName evidence="3">Cation transporter</fullName>
    </submittedName>
</protein>
<dbReference type="Gene3D" id="3.30.70.100">
    <property type="match status" value="1"/>
</dbReference>
<dbReference type="CDD" id="cd00371">
    <property type="entry name" value="HMA"/>
    <property type="match status" value="1"/>
</dbReference>
<dbReference type="Pfam" id="PF00403">
    <property type="entry name" value="HMA"/>
    <property type="match status" value="1"/>
</dbReference>
<evidence type="ECO:0000313" key="4">
    <source>
        <dbReference type="Proteomes" id="UP001568894"/>
    </source>
</evidence>
<dbReference type="RefSeq" id="WP_371571187.1">
    <property type="nucleotide sequence ID" value="NZ_JASMRN010000010.1"/>
</dbReference>
<dbReference type="SUPFAM" id="SSF55008">
    <property type="entry name" value="HMA, heavy metal-associated domain"/>
    <property type="match status" value="1"/>
</dbReference>
<dbReference type="InterPro" id="IPR017969">
    <property type="entry name" value="Heavy-metal-associated_CS"/>
</dbReference>
<keyword evidence="1" id="KW-0479">Metal-binding</keyword>
<gene>
    <name evidence="3" type="ORF">QO192_12780</name>
</gene>
<keyword evidence="4" id="KW-1185">Reference proteome</keyword>
<sequence>MKQKFQINGIGCGGCVARVKKTLEAHPSIDKVEIALIPEGDTVITMNEALSVEELQSQLDELNGYTISAINE</sequence>
<evidence type="ECO:0000313" key="3">
    <source>
        <dbReference type="EMBL" id="MEZ7516153.1"/>
    </source>
</evidence>
<reference evidence="3 4" key="1">
    <citation type="submission" date="2023-05" db="EMBL/GenBank/DDBJ databases">
        <title>Adaptations of aquatic viruses from atmosphere-close ecosystems of the Central Arctic Ocean.</title>
        <authorList>
            <person name="Rahlff J."/>
            <person name="Holmfeldt K."/>
        </authorList>
    </citation>
    <scope>NUCLEOTIDE SEQUENCE [LARGE SCALE GENOMIC DNA]</scope>
    <source>
        <strain evidence="3 4">Arc14</strain>
    </source>
</reference>
<accession>A0ABV4KI90</accession>
<dbReference type="InterPro" id="IPR036163">
    <property type="entry name" value="HMA_dom_sf"/>
</dbReference>
<dbReference type="PROSITE" id="PS01047">
    <property type="entry name" value="HMA_1"/>
    <property type="match status" value="1"/>
</dbReference>
<dbReference type="EMBL" id="JASMRN010000010">
    <property type="protein sequence ID" value="MEZ7516153.1"/>
    <property type="molecule type" value="Genomic_DNA"/>
</dbReference>
<name>A0ABV4KI90_9FLAO</name>
<feature type="domain" description="HMA" evidence="2">
    <location>
        <begin position="5"/>
        <end position="62"/>
    </location>
</feature>
<dbReference type="Proteomes" id="UP001568894">
    <property type="component" value="Unassembled WGS sequence"/>
</dbReference>